<proteinExistence type="predicted"/>
<keyword evidence="2" id="KW-1185">Reference proteome</keyword>
<evidence type="ECO:0000256" key="1">
    <source>
        <dbReference type="SAM" id="MobiDB-lite"/>
    </source>
</evidence>
<dbReference type="GO" id="GO:0000398">
    <property type="term" value="P:mRNA splicing, via spliceosome"/>
    <property type="evidence" value="ECO:0007669"/>
    <property type="project" value="TreeGrafter"/>
</dbReference>
<dbReference type="GO" id="GO:0003723">
    <property type="term" value="F:RNA binding"/>
    <property type="evidence" value="ECO:0007669"/>
    <property type="project" value="TreeGrafter"/>
</dbReference>
<accession>A0AAF3FD04</accession>
<evidence type="ECO:0000313" key="2">
    <source>
        <dbReference type="Proteomes" id="UP000887575"/>
    </source>
</evidence>
<sequence length="172" mass="19486">MDYRGVLILVDGYMKSSWGCVSMANAEEYIDETNTGALAEILIRSRSTSPKKRSPRRHQSKDQSKSRSPKKPHQKDLDRGEIATAHQKGEGHHHLLSVKLLQKDEDDLDHQSVMPVLHGGNPDKSGEQFQRLNWERLKKKIHGLVNKVNASNLVGIVRELLQENMIRGKGHI</sequence>
<reference evidence="3" key="1">
    <citation type="submission" date="2024-02" db="UniProtKB">
        <authorList>
            <consortium name="WormBaseParasite"/>
        </authorList>
    </citation>
    <scope>IDENTIFICATION</scope>
</reference>
<dbReference type="PANTHER" id="PTHR18034">
    <property type="entry name" value="CELL CYCLE CONTROL PROTEIN CWF22-RELATED"/>
    <property type="match status" value="1"/>
</dbReference>
<dbReference type="PANTHER" id="PTHR18034:SF3">
    <property type="entry name" value="PRE-MRNA-SPLICING FACTOR CWC22 HOMOLOG"/>
    <property type="match status" value="1"/>
</dbReference>
<dbReference type="GO" id="GO:0071013">
    <property type="term" value="C:catalytic step 2 spliceosome"/>
    <property type="evidence" value="ECO:0007669"/>
    <property type="project" value="TreeGrafter"/>
</dbReference>
<dbReference type="InterPro" id="IPR050781">
    <property type="entry name" value="CWC22_splicing_factor"/>
</dbReference>
<evidence type="ECO:0000313" key="3">
    <source>
        <dbReference type="WBParaSite" id="MBELARI_LOCUS4857"/>
    </source>
</evidence>
<dbReference type="Proteomes" id="UP000887575">
    <property type="component" value="Unassembled WGS sequence"/>
</dbReference>
<dbReference type="AlphaFoldDB" id="A0AAF3FD04"/>
<protein>
    <submittedName>
        <fullName evidence="3">Uncharacterized protein</fullName>
    </submittedName>
</protein>
<dbReference type="WBParaSite" id="MBELARI_LOCUS4857">
    <property type="protein sequence ID" value="MBELARI_LOCUS4857"/>
    <property type="gene ID" value="MBELARI_LOCUS4857"/>
</dbReference>
<organism evidence="2 3">
    <name type="scientific">Mesorhabditis belari</name>
    <dbReference type="NCBI Taxonomy" id="2138241"/>
    <lineage>
        <taxon>Eukaryota</taxon>
        <taxon>Metazoa</taxon>
        <taxon>Ecdysozoa</taxon>
        <taxon>Nematoda</taxon>
        <taxon>Chromadorea</taxon>
        <taxon>Rhabditida</taxon>
        <taxon>Rhabditina</taxon>
        <taxon>Rhabditomorpha</taxon>
        <taxon>Rhabditoidea</taxon>
        <taxon>Rhabditidae</taxon>
        <taxon>Mesorhabditinae</taxon>
        <taxon>Mesorhabditis</taxon>
    </lineage>
</organism>
<feature type="compositionally biased region" description="Basic residues" evidence="1">
    <location>
        <begin position="49"/>
        <end position="59"/>
    </location>
</feature>
<dbReference type="Gene3D" id="2.30.30.100">
    <property type="match status" value="1"/>
</dbReference>
<feature type="compositionally biased region" description="Basic and acidic residues" evidence="1">
    <location>
        <begin position="74"/>
        <end position="93"/>
    </location>
</feature>
<dbReference type="Gene3D" id="1.25.40.180">
    <property type="match status" value="1"/>
</dbReference>
<feature type="region of interest" description="Disordered" evidence="1">
    <location>
        <begin position="44"/>
        <end position="94"/>
    </location>
</feature>
<name>A0AAF3FD04_9BILA</name>